<comment type="caution">
    <text evidence="2">The sequence shown here is derived from an EMBL/GenBank/DDBJ whole genome shotgun (WGS) entry which is preliminary data.</text>
</comment>
<sequence>MAASQVPTADTRFENAVLRIDCRCSVLPTKQVQDKLALECLYRGGWAAERLQLENEDFFSATQKLTQGLSNSPNLVALSELNDWGLGHLVNKVVVRGDISREVEASVQSNGAVEQRRRISVLRPGTSRTQSLSSRTLPDTDVIPVERDGEKDLISTEAHGTLDEALDLIDLTLFQNMSRMRSQLASPQQKQAPSYQRAAGADDDAYIEEMCGILNPEEPEVEVSLREERETFHFRGSDYAPHDMIGQWQLRQGVGLWANLEQCLKVFNRSRGRSWGVRQLVQMVAEDKKGRFMLRGIDIIWKEATGQQGARAARGHHANIAASRDTDFSISTSFFSLLPADDANAVLVEEVGQPAIASPESCRMVPGFQGSGRVHCYFAQIPVKKLLEFFCTVSAEGVVFTATVDDSSTRPSSSTAAPAAPTEIGTTSRSQADFYSTTKSDVVAKLTFFNETAVEQMADNTTQCNMCGLLWHAHGCFHLCRVGPRQRGWGCPSLLKAATLDALVDELTGIFNDNLQAARAKAPTRAKQSAASKVAAIAKALLPLTVQDGLLLIGSAGIMAGTMGAPGTMSMSGAATGANK</sequence>
<evidence type="ECO:0000256" key="1">
    <source>
        <dbReference type="SAM" id="MobiDB-lite"/>
    </source>
</evidence>
<feature type="compositionally biased region" description="Low complexity" evidence="1">
    <location>
        <begin position="409"/>
        <end position="422"/>
    </location>
</feature>
<keyword evidence="3" id="KW-1185">Reference proteome</keyword>
<accession>A0A812W1M0</accession>
<evidence type="ECO:0000313" key="2">
    <source>
        <dbReference type="EMBL" id="CAE7664817.1"/>
    </source>
</evidence>
<evidence type="ECO:0000313" key="3">
    <source>
        <dbReference type="Proteomes" id="UP000649617"/>
    </source>
</evidence>
<reference evidence="2" key="1">
    <citation type="submission" date="2021-02" db="EMBL/GenBank/DDBJ databases">
        <authorList>
            <person name="Dougan E. K."/>
            <person name="Rhodes N."/>
            <person name="Thang M."/>
            <person name="Chan C."/>
        </authorList>
    </citation>
    <scope>NUCLEOTIDE SEQUENCE</scope>
</reference>
<dbReference type="AlphaFoldDB" id="A0A812W1M0"/>
<organism evidence="2 3">
    <name type="scientific">Symbiodinium pilosum</name>
    <name type="common">Dinoflagellate</name>
    <dbReference type="NCBI Taxonomy" id="2952"/>
    <lineage>
        <taxon>Eukaryota</taxon>
        <taxon>Sar</taxon>
        <taxon>Alveolata</taxon>
        <taxon>Dinophyceae</taxon>
        <taxon>Suessiales</taxon>
        <taxon>Symbiodiniaceae</taxon>
        <taxon>Symbiodinium</taxon>
    </lineage>
</organism>
<protein>
    <submittedName>
        <fullName evidence="2">Uncharacterized protein</fullName>
    </submittedName>
</protein>
<proteinExistence type="predicted"/>
<feature type="non-terminal residue" evidence="2">
    <location>
        <position position="1"/>
    </location>
</feature>
<gene>
    <name evidence="2" type="ORF">SPIL2461_LOCUS18151</name>
</gene>
<dbReference type="EMBL" id="CAJNIZ010043637">
    <property type="protein sequence ID" value="CAE7664817.1"/>
    <property type="molecule type" value="Genomic_DNA"/>
</dbReference>
<feature type="region of interest" description="Disordered" evidence="1">
    <location>
        <begin position="405"/>
        <end position="425"/>
    </location>
</feature>
<dbReference type="Proteomes" id="UP000649617">
    <property type="component" value="Unassembled WGS sequence"/>
</dbReference>
<name>A0A812W1M0_SYMPI</name>